<dbReference type="Proteomes" id="UP000094291">
    <property type="component" value="Unassembled WGS sequence"/>
</dbReference>
<dbReference type="InterPro" id="IPR007553">
    <property type="entry name" value="2-thiour_desulf"/>
</dbReference>
<evidence type="ECO:0000313" key="2">
    <source>
        <dbReference type="Proteomes" id="UP000094291"/>
    </source>
</evidence>
<name>A0A1E2VC14_9GAMM</name>
<comment type="caution">
    <text evidence="1">The sequence shown here is derived from an EMBL/GenBank/DDBJ whole genome shotgun (WGS) entry which is preliminary data.</text>
</comment>
<dbReference type="STRING" id="197479.BFW38_13425"/>
<gene>
    <name evidence="1" type="ORF">BFW38_13425</name>
</gene>
<protein>
    <submittedName>
        <fullName evidence="1">Uncharacterized protein</fullName>
    </submittedName>
</protein>
<dbReference type="OrthoDB" id="495783at2"/>
<proteinExistence type="predicted"/>
<evidence type="ECO:0000313" key="1">
    <source>
        <dbReference type="EMBL" id="ODC04382.1"/>
    </source>
</evidence>
<accession>A0A1E2VC14</accession>
<sequence length="160" mass="16705">MARVMVSACLMGQPVRYDGRSKSGAALALARLQAEHELVPFCPEVAAGLPTPRPAAEIQGGLGDDVLIGKARIVGDDQVDVTEAFVAGAQQALAQCQAMGIRYAVLTEASPSCGSQRIYDGTFQGQTRSGQGVTTALLSQAGIQVFNPQQIDYLLSVLVA</sequence>
<dbReference type="PANTHER" id="PTHR30087">
    <property type="entry name" value="INNER MEMBRANE PROTEIN"/>
    <property type="match status" value="1"/>
</dbReference>
<dbReference type="AlphaFoldDB" id="A0A1E2VC14"/>
<organism evidence="1 2">
    <name type="scientific">Terasakiispira papahanaumokuakeensis</name>
    <dbReference type="NCBI Taxonomy" id="197479"/>
    <lineage>
        <taxon>Bacteria</taxon>
        <taxon>Pseudomonadati</taxon>
        <taxon>Pseudomonadota</taxon>
        <taxon>Gammaproteobacteria</taxon>
        <taxon>Oceanospirillales</taxon>
        <taxon>Terasakiispira</taxon>
    </lineage>
</organism>
<dbReference type="Pfam" id="PF04463">
    <property type="entry name" value="2-thiour_desulf"/>
    <property type="match status" value="1"/>
</dbReference>
<dbReference type="RefSeq" id="WP_068999363.1">
    <property type="nucleotide sequence ID" value="NZ_MDTQ01000001.1"/>
</dbReference>
<reference evidence="1 2" key="1">
    <citation type="submission" date="2016-08" db="EMBL/GenBank/DDBJ databases">
        <authorList>
            <person name="Seilhamer J.J."/>
        </authorList>
    </citation>
    <scope>NUCLEOTIDE SEQUENCE [LARGE SCALE GENOMIC DNA]</scope>
    <source>
        <strain evidence="1 2">PH27A</strain>
    </source>
</reference>
<dbReference type="PANTHER" id="PTHR30087:SF1">
    <property type="entry name" value="HYPOTHETICAL CYTOSOLIC PROTEIN"/>
    <property type="match status" value="1"/>
</dbReference>
<dbReference type="EMBL" id="MDTQ01000001">
    <property type="protein sequence ID" value="ODC04382.1"/>
    <property type="molecule type" value="Genomic_DNA"/>
</dbReference>
<keyword evidence="2" id="KW-1185">Reference proteome</keyword>